<dbReference type="UniPathway" id="UPA00148"/>
<dbReference type="OrthoDB" id="1551318at2"/>
<comment type="pathway">
    <text evidence="10">Cofactor biosynthesis; adenosylcobalamin biosynthesis.</text>
</comment>
<evidence type="ECO:0000256" key="7">
    <source>
        <dbReference type="ARBA" id="ARBA00023065"/>
    </source>
</evidence>
<evidence type="ECO:0000256" key="2">
    <source>
        <dbReference type="ARBA" id="ARBA00022448"/>
    </source>
</evidence>
<evidence type="ECO:0000256" key="5">
    <source>
        <dbReference type="ARBA" id="ARBA00022692"/>
    </source>
</evidence>
<dbReference type="Pfam" id="PF02553">
    <property type="entry name" value="CbiN"/>
    <property type="match status" value="1"/>
</dbReference>
<protein>
    <recommendedName>
        <fullName evidence="10">Cobalt transport protein CbiN</fullName>
    </recommendedName>
    <alternativeName>
        <fullName evidence="10">Energy-coupling factor transporter probable substrate-capture protein CbiN</fullName>
        <shortName evidence="10">ECF transporter S component CbiN</shortName>
    </alternativeName>
</protein>
<feature type="transmembrane region" description="Helical" evidence="10">
    <location>
        <begin position="71"/>
        <end position="91"/>
    </location>
</feature>
<dbReference type="GO" id="GO:0015087">
    <property type="term" value="F:cobalt ion transmembrane transporter activity"/>
    <property type="evidence" value="ECO:0007669"/>
    <property type="project" value="UniProtKB-UniRule"/>
</dbReference>
<gene>
    <name evidence="10 11" type="primary">cbiN</name>
    <name evidence="11" type="ORF">SAMEA4475696_01125</name>
</gene>
<dbReference type="KEGG" id="dco:SAMEA4475696_1125"/>
<keyword evidence="1 10" id="KW-0171">Cobalt transport</keyword>
<dbReference type="Proteomes" id="UP000242637">
    <property type="component" value="Chromosome 1"/>
</dbReference>
<evidence type="ECO:0000256" key="4">
    <source>
        <dbReference type="ARBA" id="ARBA00022573"/>
    </source>
</evidence>
<dbReference type="AlphaFoldDB" id="A0A239VFD0"/>
<evidence type="ECO:0000256" key="8">
    <source>
        <dbReference type="ARBA" id="ARBA00023136"/>
    </source>
</evidence>
<keyword evidence="2 10" id="KW-0813">Transport</keyword>
<name>A0A239VFD0_9MICO</name>
<dbReference type="EMBL" id="LT906453">
    <property type="protein sequence ID" value="SNV20915.1"/>
    <property type="molecule type" value="Genomic_DNA"/>
</dbReference>
<keyword evidence="6 10" id="KW-1133">Transmembrane helix</keyword>
<keyword evidence="8 10" id="KW-0472">Membrane</keyword>
<evidence type="ECO:0000256" key="1">
    <source>
        <dbReference type="ARBA" id="ARBA00022426"/>
    </source>
</evidence>
<keyword evidence="4 10" id="KW-0169">Cobalamin biosynthesis</keyword>
<dbReference type="PANTHER" id="PTHR38662">
    <property type="entry name" value="COBALT TRANSPORT PROTEIN CBIN"/>
    <property type="match status" value="1"/>
</dbReference>
<dbReference type="PANTHER" id="PTHR38662:SF1">
    <property type="entry name" value="COBALT TRANSPORT PROTEIN CBIN"/>
    <property type="match status" value="1"/>
</dbReference>
<dbReference type="NCBIfam" id="NF002780">
    <property type="entry name" value="PRK02898.1"/>
    <property type="match status" value="1"/>
</dbReference>
<comment type="subunit">
    <text evidence="10">Forms an energy-coupling factor (ECF) transporter complex composed of an ATP-binding protein (A component, CbiO), a transmembrane protein (T component, CbiQ) and 2 possible substrate-capture proteins (S components, CbiM and CbiN) of unknown stoichimetry.</text>
</comment>
<keyword evidence="12" id="KW-1185">Reference proteome</keyword>
<evidence type="ECO:0000256" key="10">
    <source>
        <dbReference type="HAMAP-Rule" id="MF_00330"/>
    </source>
</evidence>
<dbReference type="GO" id="GO:0009236">
    <property type="term" value="P:cobalamin biosynthetic process"/>
    <property type="evidence" value="ECO:0007669"/>
    <property type="project" value="UniProtKB-UniRule"/>
</dbReference>
<accession>A0A239VFD0</accession>
<evidence type="ECO:0000256" key="6">
    <source>
        <dbReference type="ARBA" id="ARBA00022989"/>
    </source>
</evidence>
<keyword evidence="9 10" id="KW-0170">Cobalt</keyword>
<keyword evidence="7 10" id="KW-0406">Ion transport</keyword>
<comment type="function">
    <text evidence="10">Part of the energy-coupling factor (ECF) transporter complex CbiMNOQ involved in cobalt import.</text>
</comment>
<comment type="caution">
    <text evidence="10">Lacks conserved residue(s) required for the propagation of feature annotation.</text>
</comment>
<sequence length="110" mass="11516">MKRSLVSSWVLGGVLVALLVCCFVVGSGRSGGGEESFAGTDSVVTQMIADSGVQPWFEPIFEPKSGEVESGLFAVQAAAGGVLFGYCFGVLRERARRRGSVVAGVEVEKE</sequence>
<dbReference type="GO" id="GO:0005886">
    <property type="term" value="C:plasma membrane"/>
    <property type="evidence" value="ECO:0007669"/>
    <property type="project" value="UniProtKB-SubCell"/>
</dbReference>
<dbReference type="GeneID" id="63459360"/>
<evidence type="ECO:0000256" key="3">
    <source>
        <dbReference type="ARBA" id="ARBA00022475"/>
    </source>
</evidence>
<dbReference type="RefSeq" id="WP_028326958.1">
    <property type="nucleotide sequence ID" value="NZ_LT906453.1"/>
</dbReference>
<dbReference type="HAMAP" id="MF_00330">
    <property type="entry name" value="CbiN"/>
    <property type="match status" value="1"/>
</dbReference>
<evidence type="ECO:0000313" key="12">
    <source>
        <dbReference type="Proteomes" id="UP000242637"/>
    </source>
</evidence>
<reference evidence="11 12" key="1">
    <citation type="submission" date="2017-06" db="EMBL/GenBank/DDBJ databases">
        <authorList>
            <consortium name="Pathogen Informatics"/>
        </authorList>
    </citation>
    <scope>NUCLEOTIDE SEQUENCE [LARGE SCALE GENOMIC DNA]</scope>
    <source>
        <strain evidence="11 12">NCTC13039</strain>
    </source>
</reference>
<comment type="similarity">
    <text evidence="10">Belongs to the CbiN family.</text>
</comment>
<evidence type="ECO:0000256" key="9">
    <source>
        <dbReference type="ARBA" id="ARBA00023285"/>
    </source>
</evidence>
<keyword evidence="5 10" id="KW-0812">Transmembrane</keyword>
<proteinExistence type="inferred from homology"/>
<comment type="subcellular location">
    <subcellularLocation>
        <location evidence="10">Cell membrane</location>
        <topology evidence="10">Multi-pass membrane protein</topology>
    </subcellularLocation>
</comment>
<dbReference type="STRING" id="1121387.GCA_000429885_00963"/>
<evidence type="ECO:0000313" key="11">
    <source>
        <dbReference type="EMBL" id="SNV20915.1"/>
    </source>
</evidence>
<dbReference type="InterPro" id="IPR003705">
    <property type="entry name" value="CbiN"/>
</dbReference>
<organism evidence="11 12">
    <name type="scientific">Dermatophilus congolensis</name>
    <dbReference type="NCBI Taxonomy" id="1863"/>
    <lineage>
        <taxon>Bacteria</taxon>
        <taxon>Bacillati</taxon>
        <taxon>Actinomycetota</taxon>
        <taxon>Actinomycetes</taxon>
        <taxon>Micrococcales</taxon>
        <taxon>Dermatophilaceae</taxon>
        <taxon>Dermatophilus</taxon>
    </lineage>
</organism>
<keyword evidence="3 10" id="KW-1003">Cell membrane</keyword>